<dbReference type="Pfam" id="PF00534">
    <property type="entry name" value="Glycos_transf_1"/>
    <property type="match status" value="2"/>
</dbReference>
<evidence type="ECO:0000259" key="2">
    <source>
        <dbReference type="Pfam" id="PF00534"/>
    </source>
</evidence>
<feature type="domain" description="Glycosyl transferase family 1" evidence="2">
    <location>
        <begin position="630"/>
        <end position="797"/>
    </location>
</feature>
<dbReference type="EMBL" id="JACOGA010000004">
    <property type="protein sequence ID" value="MBC3873069.1"/>
    <property type="molecule type" value="Genomic_DNA"/>
</dbReference>
<dbReference type="SUPFAM" id="SSF53756">
    <property type="entry name" value="UDP-Glycosyltransferase/glycogen phosphorylase"/>
    <property type="match status" value="2"/>
</dbReference>
<dbReference type="Proteomes" id="UP000624279">
    <property type="component" value="Unassembled WGS sequence"/>
</dbReference>
<gene>
    <name evidence="4" type="ORF">H8K55_05680</name>
</gene>
<reference evidence="4 5" key="1">
    <citation type="submission" date="2020-08" db="EMBL/GenBank/DDBJ databases">
        <title>Novel species isolated from subtropical streams in China.</title>
        <authorList>
            <person name="Lu H."/>
        </authorList>
    </citation>
    <scope>NUCLEOTIDE SEQUENCE [LARGE SCALE GENOMIC DNA]</scope>
    <source>
        <strain evidence="4 5">LX15W</strain>
    </source>
</reference>
<dbReference type="Gene3D" id="3.40.50.2000">
    <property type="entry name" value="Glycogen Phosphorylase B"/>
    <property type="match status" value="3"/>
</dbReference>
<evidence type="ECO:0000313" key="5">
    <source>
        <dbReference type="Proteomes" id="UP000624279"/>
    </source>
</evidence>
<feature type="domain" description="Glycosyl transferase family 1" evidence="2">
    <location>
        <begin position="225"/>
        <end position="372"/>
    </location>
</feature>
<dbReference type="RefSeq" id="WP_186941110.1">
    <property type="nucleotide sequence ID" value="NZ_JACOGA010000004.1"/>
</dbReference>
<dbReference type="PANTHER" id="PTHR46401">
    <property type="entry name" value="GLYCOSYLTRANSFERASE WBBK-RELATED"/>
    <property type="match status" value="1"/>
</dbReference>
<dbReference type="InterPro" id="IPR001296">
    <property type="entry name" value="Glyco_trans_1"/>
</dbReference>
<proteinExistence type="predicted"/>
<evidence type="ECO:0000259" key="3">
    <source>
        <dbReference type="Pfam" id="PF13439"/>
    </source>
</evidence>
<dbReference type="PANTHER" id="PTHR46401:SF2">
    <property type="entry name" value="GLYCOSYLTRANSFERASE WBBK-RELATED"/>
    <property type="match status" value="1"/>
</dbReference>
<protein>
    <submittedName>
        <fullName evidence="4">Glycosyltransferase</fullName>
    </submittedName>
</protein>
<organism evidence="4 5">
    <name type="scientific">Undibacterium flavidum</name>
    <dbReference type="NCBI Taxonomy" id="2762297"/>
    <lineage>
        <taxon>Bacteria</taxon>
        <taxon>Pseudomonadati</taxon>
        <taxon>Pseudomonadota</taxon>
        <taxon>Betaproteobacteria</taxon>
        <taxon>Burkholderiales</taxon>
        <taxon>Oxalobacteraceae</taxon>
        <taxon>Undibacterium</taxon>
    </lineage>
</organism>
<keyword evidence="5" id="KW-1185">Reference proteome</keyword>
<name>A0ABR6YA76_9BURK</name>
<dbReference type="Pfam" id="PF13439">
    <property type="entry name" value="Glyco_transf_4"/>
    <property type="match status" value="1"/>
</dbReference>
<evidence type="ECO:0000313" key="4">
    <source>
        <dbReference type="EMBL" id="MBC3873069.1"/>
    </source>
</evidence>
<comment type="caution">
    <text evidence="4">The sequence shown here is derived from an EMBL/GenBank/DDBJ whole genome shotgun (WGS) entry which is preliminary data.</text>
</comment>
<dbReference type="InterPro" id="IPR028098">
    <property type="entry name" value="Glyco_trans_4-like_N"/>
</dbReference>
<dbReference type="CDD" id="cd03801">
    <property type="entry name" value="GT4_PimA-like"/>
    <property type="match status" value="1"/>
</dbReference>
<evidence type="ECO:0000256" key="1">
    <source>
        <dbReference type="ARBA" id="ARBA00022679"/>
    </source>
</evidence>
<sequence length="992" mass="110789">MRLLIDLQACQSTGSRDRGIGRYSLSLAKAMLANAGGHDCHLLLNGLFPETIANLRDAFAHAIPAKNIHVWQAAKPVAEISPGNMWRCRAAEFVREQALAELRPDIVHVSSLFEGSGDDAVTSIGVNGNLLPTAVTLYDLIPLVYEKQYLTNLPFKNWYYRKLLNAKRANLLLAISEASRLEGIEYLHLAPEKVVNISSAVDAQFQLRSASDASMLAMRQRYGLSKPYVMYTGGIDLRKNIDGLIVAYAALSSEIRQQHQLAIVCSVRADDRQRLMKLAHRHGLTEQDLILTGFVPDHDLPLLYQECKLFVFPSWHEGFGLPALEAMSCGAAVIAANSSSLPEVLGCDDALFDPRNMSSITSKMAQALSDPAFIRFLSEHGVQRAKHFSWDASGKKAIAALEDMHVRGQESQRVLLRGGPVVPPATKLRCAYVSPLPALPSGIADYSAELIPALAEYYDLTLIVVQDQVDNAWLQAGFPIKDAQWLEQHRSKFDRVIYHFGNSPAHLYMYDLFEKVSGTIVLHDFFLGDALAYAEMNGMAAQIWTRMLYKAHGYPALLAQREDVNHQDLIRRFPCSPALTQAADGVIVHSEYSCALAKQWQGSEVAAQWNIIPHLRELPPRIDKTLARLRLGFDHDAFLVCSFGMAGPSKLNKELLEAWNASDLSQRENCYLIFVGQNDQADYGKEFQSLMNASPFPQRIQITGFADIELYRSYLQAADAAVQLRSQSRGETSGTVIDSMAYGLPLIYNQHGTMVEIPERLAFGLNDQFNVQELQDALEQIYSDQHLRKKLSIAAQKYVAETRQPSQIAMRYWEVIEEQAQKNANALMHKTVKNIAEIDETIHIAQDVNDTASSLAQNKKRINLPVIYVLVAASDTSATDLDHETRLQVEKLLLQESKLRFEFVRASSTGLRYARQWAWRNFGLRPVMMEDDHIHLEAGDYLLGAISTDQDYAPLLDLCKFHGVHILSDQLTLDASGISSPMMTQMLGLFSN</sequence>
<dbReference type="CDD" id="cd03809">
    <property type="entry name" value="GT4_MtfB-like"/>
    <property type="match status" value="1"/>
</dbReference>
<accession>A0ABR6YA76</accession>
<keyword evidence="1" id="KW-0808">Transferase</keyword>
<feature type="domain" description="Glycosyltransferase subfamily 4-like N-terminal" evidence="3">
    <location>
        <begin position="19"/>
        <end position="204"/>
    </location>
</feature>